<evidence type="ECO:0000313" key="1">
    <source>
        <dbReference type="EMBL" id="AOY79659.1"/>
    </source>
</evidence>
<dbReference type="AlphaFoldDB" id="A0A1D9FWB0"/>
<reference evidence="2" key="1">
    <citation type="submission" date="2016-10" db="EMBL/GenBank/DDBJ databases">
        <title>Comparative genomics uncovers the prolific and rare metabolic potential of the cyanobacterial genus Moorea.</title>
        <authorList>
            <person name="Leao T."/>
            <person name="Castelao G."/>
            <person name="Korobeynikov A."/>
            <person name="Monroe E.A."/>
            <person name="Podell S."/>
            <person name="Glukhov E."/>
            <person name="Allen E."/>
            <person name="Gerwick W.H."/>
            <person name="Gerwick L."/>
        </authorList>
    </citation>
    <scope>NUCLEOTIDE SEQUENCE [LARGE SCALE GENOMIC DNA]</scope>
    <source>
        <strain evidence="2">JHB</strain>
    </source>
</reference>
<accession>A0A1D9FWB0</accession>
<sequence length="59" mass="6366">MGSVIQKTIALPLGVMWVVLKNSGLTQSPLNPPILGDFDIIPPQNWGVRGAKPSKLRKS</sequence>
<dbReference type="EMBL" id="CP017708">
    <property type="protein sequence ID" value="AOY79659.1"/>
    <property type="molecule type" value="Genomic_DNA"/>
</dbReference>
<protein>
    <submittedName>
        <fullName evidence="1">Uncharacterized protein</fullName>
    </submittedName>
</protein>
<name>A0A1D9FWB0_MOOP1</name>
<gene>
    <name evidence="1" type="ORF">BJP36_06690</name>
</gene>
<evidence type="ECO:0000313" key="2">
    <source>
        <dbReference type="Proteomes" id="UP000176944"/>
    </source>
</evidence>
<organism evidence="1 2">
    <name type="scientific">Moorena producens (strain JHB)</name>
    <dbReference type="NCBI Taxonomy" id="1454205"/>
    <lineage>
        <taxon>Bacteria</taxon>
        <taxon>Bacillati</taxon>
        <taxon>Cyanobacteriota</taxon>
        <taxon>Cyanophyceae</taxon>
        <taxon>Coleofasciculales</taxon>
        <taxon>Coleofasciculaceae</taxon>
        <taxon>Moorena</taxon>
    </lineage>
</organism>
<dbReference type="Proteomes" id="UP000176944">
    <property type="component" value="Chromosome"/>
</dbReference>
<proteinExistence type="predicted"/>